<comment type="similarity">
    <text evidence="3 10">Belongs to the TOP6A family.</text>
</comment>
<dbReference type="AlphaFoldDB" id="A0AAW1TPL6"/>
<evidence type="ECO:0000313" key="14">
    <source>
        <dbReference type="Proteomes" id="UP001431783"/>
    </source>
</evidence>
<dbReference type="PANTHER" id="PTHR10848:SF0">
    <property type="entry name" value="MEIOTIC RECOMBINATION PROTEIN SPO11"/>
    <property type="match status" value="1"/>
</dbReference>
<evidence type="ECO:0000313" key="13">
    <source>
        <dbReference type="EMBL" id="KAK9872243.1"/>
    </source>
</evidence>
<dbReference type="GO" id="GO:0003677">
    <property type="term" value="F:DNA binding"/>
    <property type="evidence" value="ECO:0007669"/>
    <property type="project" value="UniProtKB-UniRule"/>
</dbReference>
<feature type="active site" description="O-(5'-phospho-DNA)-tyrosine intermediate" evidence="10">
    <location>
        <position position="593"/>
    </location>
</feature>
<evidence type="ECO:0000259" key="12">
    <source>
        <dbReference type="Pfam" id="PF21180"/>
    </source>
</evidence>
<reference evidence="13 14" key="1">
    <citation type="submission" date="2023-03" db="EMBL/GenBank/DDBJ databases">
        <title>Genome insight into feeding habits of ladybird beetles.</title>
        <authorList>
            <person name="Li H.-S."/>
            <person name="Huang Y.-H."/>
            <person name="Pang H."/>
        </authorList>
    </citation>
    <scope>NUCLEOTIDE SEQUENCE [LARGE SCALE GENOMIC DNA]</scope>
    <source>
        <strain evidence="13">SYSU_2023b</strain>
        <tissue evidence="13">Whole body</tissue>
    </source>
</reference>
<dbReference type="Gene3D" id="3.40.1360.10">
    <property type="match status" value="1"/>
</dbReference>
<evidence type="ECO:0000256" key="1">
    <source>
        <dbReference type="ARBA" id="ARBA00000185"/>
    </source>
</evidence>
<dbReference type="GO" id="GO:0005524">
    <property type="term" value="F:ATP binding"/>
    <property type="evidence" value="ECO:0007669"/>
    <property type="project" value="InterPro"/>
</dbReference>
<dbReference type="PANTHER" id="PTHR10848">
    <property type="entry name" value="MEIOTIC RECOMBINATION PROTEIN SPO11"/>
    <property type="match status" value="1"/>
</dbReference>
<evidence type="ECO:0000256" key="8">
    <source>
        <dbReference type="ARBA" id="ARBA00023125"/>
    </source>
</evidence>
<evidence type="ECO:0000256" key="5">
    <source>
        <dbReference type="ARBA" id="ARBA00022723"/>
    </source>
</evidence>
<dbReference type="GO" id="GO:0042138">
    <property type="term" value="P:meiotic DNA double-strand break formation"/>
    <property type="evidence" value="ECO:0007669"/>
    <property type="project" value="TreeGrafter"/>
</dbReference>
<dbReference type="GO" id="GO:0046872">
    <property type="term" value="F:metal ion binding"/>
    <property type="evidence" value="ECO:0007669"/>
    <property type="project" value="UniProtKB-KW"/>
</dbReference>
<dbReference type="InterPro" id="IPR036078">
    <property type="entry name" value="Spo11/TopoVI_A_sf"/>
</dbReference>
<dbReference type="CDD" id="cd00223">
    <property type="entry name" value="TOPRIM_TopoIIB_SPO"/>
    <property type="match status" value="1"/>
</dbReference>
<keyword evidence="9 10" id="KW-0413">Isomerase</keyword>
<keyword evidence="6" id="KW-0460">Magnesium</keyword>
<accession>A0AAW1TPL6</accession>
<comment type="caution">
    <text evidence="13">The sequence shown here is derived from an EMBL/GenBank/DDBJ whole genome shotgun (WGS) entry which is preliminary data.</text>
</comment>
<dbReference type="InterPro" id="IPR013049">
    <property type="entry name" value="Spo11/TopoVI_A_N"/>
</dbReference>
<dbReference type="PRINTS" id="PR01550">
    <property type="entry name" value="TOP6AFAMILY"/>
</dbReference>
<proteinExistence type="inferred from homology"/>
<evidence type="ECO:0000256" key="3">
    <source>
        <dbReference type="ARBA" id="ARBA00006559"/>
    </source>
</evidence>
<dbReference type="EC" id="5.6.2.2" evidence="4"/>
<organism evidence="13 14">
    <name type="scientific">Henosepilachna vigintioctopunctata</name>
    <dbReference type="NCBI Taxonomy" id="420089"/>
    <lineage>
        <taxon>Eukaryota</taxon>
        <taxon>Metazoa</taxon>
        <taxon>Ecdysozoa</taxon>
        <taxon>Arthropoda</taxon>
        <taxon>Hexapoda</taxon>
        <taxon>Insecta</taxon>
        <taxon>Pterygota</taxon>
        <taxon>Neoptera</taxon>
        <taxon>Endopterygota</taxon>
        <taxon>Coleoptera</taxon>
        <taxon>Polyphaga</taxon>
        <taxon>Cucujiformia</taxon>
        <taxon>Coccinelloidea</taxon>
        <taxon>Coccinellidae</taxon>
        <taxon>Epilachninae</taxon>
        <taxon>Epilachnini</taxon>
        <taxon>Henosepilachna</taxon>
    </lineage>
</organism>
<feature type="domain" description="Topoisomerase 6 subunit A/Spo11 TOPRIM" evidence="12">
    <location>
        <begin position="671"/>
        <end position="838"/>
    </location>
</feature>
<name>A0AAW1TPL6_9CUCU</name>
<evidence type="ECO:0000256" key="6">
    <source>
        <dbReference type="ARBA" id="ARBA00022842"/>
    </source>
</evidence>
<dbReference type="InterPro" id="IPR002815">
    <property type="entry name" value="Spo11/TopoVI_A"/>
</dbReference>
<dbReference type="SUPFAM" id="SSF56726">
    <property type="entry name" value="DNA topoisomerase IV, alpha subunit"/>
    <property type="match status" value="1"/>
</dbReference>
<keyword evidence="14" id="KW-1185">Reference proteome</keyword>
<dbReference type="GO" id="GO:0000706">
    <property type="term" value="P:meiotic DNA double-strand break processing"/>
    <property type="evidence" value="ECO:0007669"/>
    <property type="project" value="TreeGrafter"/>
</dbReference>
<dbReference type="EMBL" id="JARQZJ010000010">
    <property type="protein sequence ID" value="KAK9872243.1"/>
    <property type="molecule type" value="Genomic_DNA"/>
</dbReference>
<dbReference type="Pfam" id="PF04406">
    <property type="entry name" value="TP6A_N"/>
    <property type="match status" value="1"/>
</dbReference>
<dbReference type="Pfam" id="PF21180">
    <property type="entry name" value="TOP6A-Spo11_Toprim"/>
    <property type="match status" value="1"/>
</dbReference>
<evidence type="ECO:0000256" key="4">
    <source>
        <dbReference type="ARBA" id="ARBA00012895"/>
    </source>
</evidence>
<keyword evidence="8 10" id="KW-0238">DNA-binding</keyword>
<protein>
    <recommendedName>
        <fullName evidence="4">DNA topoisomerase (ATP-hydrolyzing)</fullName>
        <ecNumber evidence="4">5.6.2.2</ecNumber>
    </recommendedName>
</protein>
<dbReference type="Proteomes" id="UP001431783">
    <property type="component" value="Unassembled WGS sequence"/>
</dbReference>
<keyword evidence="7 10" id="KW-0799">Topoisomerase</keyword>
<evidence type="ECO:0000256" key="2">
    <source>
        <dbReference type="ARBA" id="ARBA00001946"/>
    </source>
</evidence>
<evidence type="ECO:0000256" key="9">
    <source>
        <dbReference type="ARBA" id="ARBA00023235"/>
    </source>
</evidence>
<dbReference type="Gene3D" id="1.10.10.10">
    <property type="entry name" value="Winged helix-like DNA-binding domain superfamily/Winged helix DNA-binding domain"/>
    <property type="match status" value="1"/>
</dbReference>
<dbReference type="InterPro" id="IPR036388">
    <property type="entry name" value="WH-like_DNA-bd_sf"/>
</dbReference>
<dbReference type="GO" id="GO:0003918">
    <property type="term" value="F:DNA topoisomerase type II (double strand cut, ATP-hydrolyzing) activity"/>
    <property type="evidence" value="ECO:0007669"/>
    <property type="project" value="UniProtKB-UniRule"/>
</dbReference>
<keyword evidence="5" id="KW-0479">Metal-binding</keyword>
<evidence type="ECO:0000259" key="11">
    <source>
        <dbReference type="Pfam" id="PF04406"/>
    </source>
</evidence>
<comment type="catalytic activity">
    <reaction evidence="1 10">
        <text>ATP-dependent breakage, passage and rejoining of double-stranded DNA.</text>
        <dbReference type="EC" id="5.6.2.2"/>
    </reaction>
</comment>
<dbReference type="GO" id="GO:0007131">
    <property type="term" value="P:reciprocal meiotic recombination"/>
    <property type="evidence" value="ECO:0007669"/>
    <property type="project" value="TreeGrafter"/>
</dbReference>
<dbReference type="PROSITE" id="PS52041">
    <property type="entry name" value="TOPO_IIB"/>
    <property type="match status" value="1"/>
</dbReference>
<dbReference type="GO" id="GO:0000228">
    <property type="term" value="C:nuclear chromosome"/>
    <property type="evidence" value="ECO:0007669"/>
    <property type="project" value="TreeGrafter"/>
</dbReference>
<evidence type="ECO:0000256" key="10">
    <source>
        <dbReference type="PROSITE-ProRule" id="PRU01385"/>
    </source>
</evidence>
<sequence length="845" mass="97093">MEYSMLNNNENCRSFSRLQNSVNNIVQHNSAPSVHDKLRHCRNTQTLATEDRIESSSNSESKCFDFIVTSPNISNKIPILNELGIDVVRKGTSKFSNFENSSITENIEQILQISEGDICEEQSKDVKKCNLIPDIESDGSSRIHCDETIKEIETYNMRYAEHNETPWSTKSRDPVIYENVYPLCTPVNPSFSEHEYDLLKKASSPLLSDLECRSYLKSLMNTAIPEKVSNSSKASVFEAKHRGSEQQSSFIGLKEMENKTDIDKSLHNYADSQEKELNQFWANISSQNDHFNSPEENSSKNIASAPNYDECCGEKRSFFTKNSNAVNENLSQESETEILNHILSQNFTESDTLLGEVLKNMNNLSQKSVKQRNSLHNFNQNSNKLLELALMMYKQFKTNVILSNKEKVISTQSIRSQIEVERNGSTRIYRLKENPNDELIILDINSNSYNSECESYNYSNIASNETDKKILQGLYEIYQNKTFLYKKEDDGLHFSRRNKISVINKIEEIFEDVLEKLAANKSPELKIRRQTFEDCLIDKKMLMLKFIDNPRIIKIHYKNVLSQPKFCLIMYVLAKSLELLKNNTKLTKREIYYQIKSLVSDQGKINSAIKAVSCMLLVGPWDLNIIAHKGMVFGDLKIKLCSNEIINCNVPGTLIPNDIDDFVELISSAYFILVVEKESIYYKLLEEDLPNRLVKSFIMITGKGFPDLNTQIFLRKLWMVMSLPIFILTDADPHGVNIMITYRFGSLANAHISDQLSVPKAKWLGIFPSEITKFDAEKQPLTDYEKCVIKNILKTPYMTDNPRIEAELKIMLELGYKAGIEGIIKNDTFLSEFYFPMKFYNQDLI</sequence>
<comment type="cofactor">
    <cofactor evidence="2">
        <name>Mg(2+)</name>
        <dbReference type="ChEBI" id="CHEBI:18420"/>
    </cofactor>
</comment>
<evidence type="ECO:0000256" key="7">
    <source>
        <dbReference type="ARBA" id="ARBA00023029"/>
    </source>
</evidence>
<feature type="domain" description="Spo11/DNA topoisomerase VI subunit A N-terminal" evidence="11">
    <location>
        <begin position="565"/>
        <end position="625"/>
    </location>
</feature>
<dbReference type="InterPro" id="IPR034136">
    <property type="entry name" value="TOPRIM_Topo6A/Spo11"/>
</dbReference>
<gene>
    <name evidence="13" type="ORF">WA026_017044</name>
</gene>